<dbReference type="PROSITE" id="PS51450">
    <property type="entry name" value="LRR"/>
    <property type="match status" value="2"/>
</dbReference>
<dbReference type="VEuPathDB" id="FungiDB:PGUG_03956"/>
<evidence type="ECO:0000256" key="1">
    <source>
        <dbReference type="ARBA" id="ARBA00022614"/>
    </source>
</evidence>
<dbReference type="InterPro" id="IPR032675">
    <property type="entry name" value="LRR_dom_sf"/>
</dbReference>
<evidence type="ECO:0000313" key="3">
    <source>
        <dbReference type="EMBL" id="EDK39858.2"/>
    </source>
</evidence>
<keyword evidence="4" id="KW-1185">Reference proteome</keyword>
<dbReference type="InParanoid" id="A5DL05"/>
<name>A5DL05_PICGU</name>
<protein>
    <submittedName>
        <fullName evidence="3">Uncharacterized protein</fullName>
    </submittedName>
</protein>
<keyword evidence="1" id="KW-0433">Leucine-rich repeat</keyword>
<dbReference type="Pfam" id="PF13855">
    <property type="entry name" value="LRR_8"/>
    <property type="match status" value="1"/>
</dbReference>
<dbReference type="PANTHER" id="PTHR45712:SF22">
    <property type="entry name" value="INSULIN-LIKE GROWTH FACTOR-BINDING PROTEIN COMPLEX ACID LABILE SUBUNIT"/>
    <property type="match status" value="1"/>
</dbReference>
<accession>A5DL05</accession>
<dbReference type="HOGENOM" id="CLU_020814_0_0_1"/>
<reference evidence="3 4" key="1">
    <citation type="journal article" date="2009" name="Nature">
        <title>Evolution of pathogenicity and sexual reproduction in eight Candida genomes.</title>
        <authorList>
            <person name="Butler G."/>
            <person name="Rasmussen M.D."/>
            <person name="Lin M.F."/>
            <person name="Santos M.A."/>
            <person name="Sakthikumar S."/>
            <person name="Munro C.A."/>
            <person name="Rheinbay E."/>
            <person name="Grabherr M."/>
            <person name="Forche A."/>
            <person name="Reedy J.L."/>
            <person name="Agrafioti I."/>
            <person name="Arnaud M.B."/>
            <person name="Bates S."/>
            <person name="Brown A.J."/>
            <person name="Brunke S."/>
            <person name="Costanzo M.C."/>
            <person name="Fitzpatrick D.A."/>
            <person name="de Groot P.W."/>
            <person name="Harris D."/>
            <person name="Hoyer L.L."/>
            <person name="Hube B."/>
            <person name="Klis F.M."/>
            <person name="Kodira C."/>
            <person name="Lennard N."/>
            <person name="Logue M.E."/>
            <person name="Martin R."/>
            <person name="Neiman A.M."/>
            <person name="Nikolaou E."/>
            <person name="Quail M.A."/>
            <person name="Quinn J."/>
            <person name="Santos M.C."/>
            <person name="Schmitzberger F.F."/>
            <person name="Sherlock G."/>
            <person name="Shah P."/>
            <person name="Silverstein K.A."/>
            <person name="Skrzypek M.S."/>
            <person name="Soll D."/>
            <person name="Staggs R."/>
            <person name="Stansfield I."/>
            <person name="Stumpf M.P."/>
            <person name="Sudbery P.E."/>
            <person name="Srikantha T."/>
            <person name="Zeng Q."/>
            <person name="Berman J."/>
            <person name="Berriman M."/>
            <person name="Heitman J."/>
            <person name="Gow N.A."/>
            <person name="Lorenz M.C."/>
            <person name="Birren B.W."/>
            <person name="Kellis M."/>
            <person name="Cuomo C.A."/>
        </authorList>
    </citation>
    <scope>NUCLEOTIDE SEQUENCE [LARGE SCALE GENOMIC DNA]</scope>
    <source>
        <strain evidence="4">ATCC 6260 / CBS 566 / DSM 6381 / JCM 1539 / NBRC 10279 / NRRL Y-324</strain>
    </source>
</reference>
<dbReference type="Proteomes" id="UP000001997">
    <property type="component" value="Unassembled WGS sequence"/>
</dbReference>
<dbReference type="SMART" id="SM00364">
    <property type="entry name" value="LRR_BAC"/>
    <property type="match status" value="4"/>
</dbReference>
<dbReference type="KEGG" id="pgu:PGUG_03956"/>
<dbReference type="SUPFAM" id="SSF52058">
    <property type="entry name" value="L domain-like"/>
    <property type="match status" value="1"/>
</dbReference>
<dbReference type="PANTHER" id="PTHR45712">
    <property type="entry name" value="AGAP008170-PA"/>
    <property type="match status" value="1"/>
</dbReference>
<dbReference type="OrthoDB" id="4073735at2759"/>
<dbReference type="InterPro" id="IPR050333">
    <property type="entry name" value="SLRP"/>
</dbReference>
<gene>
    <name evidence="3" type="ORF">PGUG_03956</name>
</gene>
<sequence>MHHSLGEINSVYNGQKLAIHAELKEWDIQSYPILSYHDIHLKVTCLSLAPHFDFGICIDLNNFPKLETFYGVNWEMIVDHEHPSLKDLYLDSVTFRKLPINLKTLVASSSCTIEMNEDHPKLPALRVLVLEGTQESAYYSMLLQILWNKDLEHFSYCTENATNKDEIFSMIGPKVKHFEFFGRFSSRIPTSLRSLYNHGGKKSNMTAFTHMTSLTLDSPQGSIAHLRFPPNLLKLSITFGKFKDLAKVDFPPKIVDLALEFCDITSAAGWLKPAGLKRLSLSGNKLSSFKVDLPCCEFLYLKDNSLTDVEIEAPALEHIDISENKLTSFPSLPGCLKVLILSNNELDLSQTPQLPSNVRRLDLLGAGTGTLQNYTFPSSLRELHLTEVNLSGMSGVKFARGSKLKYLNLSSSSLNIIDDNMIELPPGLEMLDLFGNNLQSIDDLTIPQTVKFLDLGYNNLESLKVEAHIEILNLNENPIHLNFTVAKNSELRVLDLMGIGLTEFSFD</sequence>
<organism evidence="3 4">
    <name type="scientific">Meyerozyma guilliermondii (strain ATCC 6260 / CBS 566 / DSM 6381 / JCM 1539 / NBRC 10279 / NRRL Y-324)</name>
    <name type="common">Yeast</name>
    <name type="synonym">Candida guilliermondii</name>
    <dbReference type="NCBI Taxonomy" id="294746"/>
    <lineage>
        <taxon>Eukaryota</taxon>
        <taxon>Fungi</taxon>
        <taxon>Dikarya</taxon>
        <taxon>Ascomycota</taxon>
        <taxon>Saccharomycotina</taxon>
        <taxon>Pichiomycetes</taxon>
        <taxon>Debaryomycetaceae</taxon>
        <taxon>Meyerozyma</taxon>
    </lineage>
</organism>
<dbReference type="RefSeq" id="XP_001483227.2">
    <property type="nucleotide sequence ID" value="XM_001483177.1"/>
</dbReference>
<dbReference type="EMBL" id="CH408159">
    <property type="protein sequence ID" value="EDK39858.2"/>
    <property type="molecule type" value="Genomic_DNA"/>
</dbReference>
<evidence type="ECO:0000313" key="4">
    <source>
        <dbReference type="Proteomes" id="UP000001997"/>
    </source>
</evidence>
<proteinExistence type="predicted"/>
<dbReference type="GeneID" id="5125621"/>
<evidence type="ECO:0000256" key="2">
    <source>
        <dbReference type="ARBA" id="ARBA00022737"/>
    </source>
</evidence>
<dbReference type="AlphaFoldDB" id="A5DL05"/>
<dbReference type="Gene3D" id="3.80.10.10">
    <property type="entry name" value="Ribonuclease Inhibitor"/>
    <property type="match status" value="2"/>
</dbReference>
<keyword evidence="2" id="KW-0677">Repeat</keyword>
<dbReference type="InterPro" id="IPR001611">
    <property type="entry name" value="Leu-rich_rpt"/>
</dbReference>